<gene>
    <name evidence="1" type="ORF">OJ997_02465</name>
</gene>
<organism evidence="1 2">
    <name type="scientific">Solirubrobacter phytolaccae</name>
    <dbReference type="NCBI Taxonomy" id="1404360"/>
    <lineage>
        <taxon>Bacteria</taxon>
        <taxon>Bacillati</taxon>
        <taxon>Actinomycetota</taxon>
        <taxon>Thermoleophilia</taxon>
        <taxon>Solirubrobacterales</taxon>
        <taxon>Solirubrobacteraceae</taxon>
        <taxon>Solirubrobacter</taxon>
    </lineage>
</organism>
<name>A0A9X3N646_9ACTN</name>
<sequence>MRRCALLLGLVVVGCGGPDRETFVREANSACRDRAAGQEALAELQADELLDASTRLYEQELEVLRALEPPEEDRAAHAKWVRANADLVQAWRRYAADAGNEDARDRVLDRFDRAAALAGDLGLTQCDG</sequence>
<proteinExistence type="predicted"/>
<dbReference type="PROSITE" id="PS51257">
    <property type="entry name" value="PROKAR_LIPOPROTEIN"/>
    <property type="match status" value="1"/>
</dbReference>
<protein>
    <submittedName>
        <fullName evidence="1">Uncharacterized protein</fullName>
    </submittedName>
</protein>
<evidence type="ECO:0000313" key="2">
    <source>
        <dbReference type="Proteomes" id="UP001147653"/>
    </source>
</evidence>
<evidence type="ECO:0000313" key="1">
    <source>
        <dbReference type="EMBL" id="MDA0179145.1"/>
    </source>
</evidence>
<dbReference type="AlphaFoldDB" id="A0A9X3N646"/>
<dbReference type="RefSeq" id="WP_270023410.1">
    <property type="nucleotide sequence ID" value="NZ_JAPDDP010000003.1"/>
</dbReference>
<dbReference type="EMBL" id="JAPDDP010000003">
    <property type="protein sequence ID" value="MDA0179145.1"/>
    <property type="molecule type" value="Genomic_DNA"/>
</dbReference>
<keyword evidence="2" id="KW-1185">Reference proteome</keyword>
<dbReference type="Proteomes" id="UP001147653">
    <property type="component" value="Unassembled WGS sequence"/>
</dbReference>
<comment type="caution">
    <text evidence="1">The sequence shown here is derived from an EMBL/GenBank/DDBJ whole genome shotgun (WGS) entry which is preliminary data.</text>
</comment>
<accession>A0A9X3N646</accession>
<reference evidence="1" key="1">
    <citation type="submission" date="2022-10" db="EMBL/GenBank/DDBJ databases">
        <title>The WGS of Solirubrobacter phytolaccae KCTC 29190.</title>
        <authorList>
            <person name="Jiang Z."/>
        </authorList>
    </citation>
    <scope>NUCLEOTIDE SEQUENCE</scope>
    <source>
        <strain evidence="1">KCTC 29190</strain>
    </source>
</reference>